<name>A0A3S2UHE8_9BACI</name>
<accession>A0A3S2UHE8</accession>
<comment type="caution">
    <text evidence="1">The sequence shown here is derived from an EMBL/GenBank/DDBJ whole genome shotgun (WGS) entry which is preliminary data.</text>
</comment>
<proteinExistence type="predicted"/>
<protein>
    <submittedName>
        <fullName evidence="1">Cupin</fullName>
    </submittedName>
</protein>
<keyword evidence="2" id="KW-1185">Reference proteome</keyword>
<dbReference type="SUPFAM" id="SSF51182">
    <property type="entry name" value="RmlC-like cupins"/>
    <property type="match status" value="1"/>
</dbReference>
<dbReference type="EMBL" id="RZTZ01000001">
    <property type="protein sequence ID" value="RVT66959.1"/>
    <property type="molecule type" value="Genomic_DNA"/>
</dbReference>
<dbReference type="AlphaFoldDB" id="A0A3S2UHE8"/>
<dbReference type="GeneID" id="87619197"/>
<evidence type="ECO:0000313" key="2">
    <source>
        <dbReference type="Proteomes" id="UP000288024"/>
    </source>
</evidence>
<dbReference type="Proteomes" id="UP000288024">
    <property type="component" value="Unassembled WGS sequence"/>
</dbReference>
<evidence type="ECO:0000313" key="1">
    <source>
        <dbReference type="EMBL" id="RVT66959.1"/>
    </source>
</evidence>
<gene>
    <name evidence="1" type="ORF">EM808_00245</name>
</gene>
<dbReference type="InterPro" id="IPR011051">
    <property type="entry name" value="RmlC_Cupin_sf"/>
</dbReference>
<dbReference type="RefSeq" id="WP_127734310.1">
    <property type="nucleotide sequence ID" value="NZ_CAJCKN010000032.1"/>
</dbReference>
<reference evidence="1 2" key="1">
    <citation type="submission" date="2019-01" db="EMBL/GenBank/DDBJ databases">
        <title>Bacillus sp. M5HDSG1-1, whole genome shotgun sequence.</title>
        <authorList>
            <person name="Tuo L."/>
        </authorList>
    </citation>
    <scope>NUCLEOTIDE SEQUENCE [LARGE SCALE GENOMIC DNA]</scope>
    <source>
        <strain evidence="1 2">M5HDSG1-1</strain>
    </source>
</reference>
<dbReference type="InterPro" id="IPR014710">
    <property type="entry name" value="RmlC-like_jellyroll"/>
</dbReference>
<organism evidence="1 2">
    <name type="scientific">Niallia taxi</name>
    <dbReference type="NCBI Taxonomy" id="2499688"/>
    <lineage>
        <taxon>Bacteria</taxon>
        <taxon>Bacillati</taxon>
        <taxon>Bacillota</taxon>
        <taxon>Bacilli</taxon>
        <taxon>Bacillales</taxon>
        <taxon>Bacillaceae</taxon>
        <taxon>Niallia</taxon>
    </lineage>
</organism>
<dbReference type="Gene3D" id="2.60.120.10">
    <property type="entry name" value="Jelly Rolls"/>
    <property type="match status" value="1"/>
</dbReference>
<sequence>MKKIMSFNKLTGKEIGNYQSMSAYYTKIMRTDEPVNIGIIHMEPGGMVGYHEAPVAQAFIVMEGKGWIKGADKLEQVIQAGEGVLWEKGEGHESGSEEGMTVLVLQGESLPLEERE</sequence>